<dbReference type="GO" id="GO:0015937">
    <property type="term" value="P:coenzyme A biosynthetic process"/>
    <property type="evidence" value="ECO:0007669"/>
    <property type="project" value="InterPro"/>
</dbReference>
<evidence type="ECO:0000313" key="3">
    <source>
        <dbReference type="EMBL" id="ORY84851.1"/>
    </source>
</evidence>
<evidence type="ECO:0008006" key="5">
    <source>
        <dbReference type="Google" id="ProtNLM"/>
    </source>
</evidence>
<dbReference type="InterPro" id="IPR001977">
    <property type="entry name" value="Depp_CoAkinase"/>
</dbReference>
<dbReference type="Proteomes" id="UP000193685">
    <property type="component" value="Unassembled WGS sequence"/>
</dbReference>
<dbReference type="SUPFAM" id="SSF52540">
    <property type="entry name" value="P-loop containing nucleoside triphosphate hydrolases"/>
    <property type="match status" value="1"/>
</dbReference>
<dbReference type="NCBIfam" id="TIGR00152">
    <property type="entry name" value="dephospho-CoA kinase"/>
    <property type="match status" value="1"/>
</dbReference>
<evidence type="ECO:0000256" key="1">
    <source>
        <dbReference type="ARBA" id="ARBA00022741"/>
    </source>
</evidence>
<dbReference type="GO" id="GO:0005524">
    <property type="term" value="F:ATP binding"/>
    <property type="evidence" value="ECO:0007669"/>
    <property type="project" value="UniProtKB-KW"/>
</dbReference>
<dbReference type="CDD" id="cd02022">
    <property type="entry name" value="DPCK"/>
    <property type="match status" value="1"/>
</dbReference>
<dbReference type="InterPro" id="IPR027417">
    <property type="entry name" value="P-loop_NTPase"/>
</dbReference>
<keyword evidence="2" id="KW-0067">ATP-binding</keyword>
<dbReference type="OMA" id="CQMDIEQ"/>
<dbReference type="PROSITE" id="PS51219">
    <property type="entry name" value="DPCK"/>
    <property type="match status" value="1"/>
</dbReference>
<dbReference type="GeneID" id="63785473"/>
<protein>
    <recommendedName>
        <fullName evidence="5">Dephospho-CoA kinase</fullName>
    </recommendedName>
</protein>
<dbReference type="GO" id="GO:0004140">
    <property type="term" value="F:dephospho-CoA kinase activity"/>
    <property type="evidence" value="ECO:0007669"/>
    <property type="project" value="InterPro"/>
</dbReference>
<proteinExistence type="inferred from homology"/>
<keyword evidence="4" id="KW-1185">Reference proteome</keyword>
<dbReference type="STRING" id="56484.A0A1Y2FLH7"/>
<dbReference type="OrthoDB" id="247245at2759"/>
<dbReference type="RefSeq" id="XP_040726634.1">
    <property type="nucleotide sequence ID" value="XM_040868874.1"/>
</dbReference>
<evidence type="ECO:0000313" key="4">
    <source>
        <dbReference type="Proteomes" id="UP000193685"/>
    </source>
</evidence>
<dbReference type="Gene3D" id="3.40.50.300">
    <property type="entry name" value="P-loop containing nucleotide triphosphate hydrolases"/>
    <property type="match status" value="1"/>
</dbReference>
<dbReference type="PANTHER" id="PTHR10695:SF46">
    <property type="entry name" value="BIFUNCTIONAL COENZYME A SYNTHASE-RELATED"/>
    <property type="match status" value="1"/>
</dbReference>
<gene>
    <name evidence="3" type="ORF">BCR37DRAFT_377681</name>
</gene>
<reference evidence="3 4" key="1">
    <citation type="submission" date="2016-07" db="EMBL/GenBank/DDBJ databases">
        <title>Pervasive Adenine N6-methylation of Active Genes in Fungi.</title>
        <authorList>
            <consortium name="DOE Joint Genome Institute"/>
            <person name="Mondo S.J."/>
            <person name="Dannebaum R.O."/>
            <person name="Kuo R.C."/>
            <person name="Labutti K."/>
            <person name="Haridas S."/>
            <person name="Kuo A."/>
            <person name="Salamov A."/>
            <person name="Ahrendt S.R."/>
            <person name="Lipzen A."/>
            <person name="Sullivan W."/>
            <person name="Andreopoulos W.B."/>
            <person name="Clum A."/>
            <person name="Lindquist E."/>
            <person name="Daum C."/>
            <person name="Ramamoorthy G.K."/>
            <person name="Gryganskyi A."/>
            <person name="Culley D."/>
            <person name="Magnuson J.K."/>
            <person name="James T.Y."/>
            <person name="O'Malley M.A."/>
            <person name="Stajich J.E."/>
            <person name="Spatafora J.W."/>
            <person name="Visel A."/>
            <person name="Grigoriev I.V."/>
        </authorList>
    </citation>
    <scope>NUCLEOTIDE SEQUENCE [LARGE SCALE GENOMIC DNA]</scope>
    <source>
        <strain evidence="3 4">12-1054</strain>
    </source>
</reference>
<sequence length="237" mass="25967">MLIVGLTGGIATGKSTVSNLLRSKGIPIVDADVIARQVVEPDQPAYNAILEAFGSDTPDLLLPDKSLNRPALGRRIFGDDKARKVLNSITHPAVQKAMLYETLRAYIRGAAICVLDVPLLFEGGLDAYCGVTVCVACSDSLQLDRLQKRDTHLTKEDAEARMRSQMSMQDKRDRADRVIENDGSLADLETNVGALLDQIKPYQVVSLLEWLVPPFGLTMGLWTLLARRVQAKPKAKL</sequence>
<organism evidence="3 4">
    <name type="scientific">Protomyces lactucae-debilis</name>
    <dbReference type="NCBI Taxonomy" id="2754530"/>
    <lineage>
        <taxon>Eukaryota</taxon>
        <taxon>Fungi</taxon>
        <taxon>Dikarya</taxon>
        <taxon>Ascomycota</taxon>
        <taxon>Taphrinomycotina</taxon>
        <taxon>Taphrinomycetes</taxon>
        <taxon>Taphrinales</taxon>
        <taxon>Protomycetaceae</taxon>
        <taxon>Protomyces</taxon>
    </lineage>
</organism>
<dbReference type="AlphaFoldDB" id="A0A1Y2FLH7"/>
<comment type="caution">
    <text evidence="3">The sequence shown here is derived from an EMBL/GenBank/DDBJ whole genome shotgun (WGS) entry which is preliminary data.</text>
</comment>
<name>A0A1Y2FLH7_PROLT</name>
<dbReference type="PANTHER" id="PTHR10695">
    <property type="entry name" value="DEPHOSPHO-COA KINASE-RELATED"/>
    <property type="match status" value="1"/>
</dbReference>
<keyword evidence="1" id="KW-0547">Nucleotide-binding</keyword>
<dbReference type="EMBL" id="MCFI01000005">
    <property type="protein sequence ID" value="ORY84851.1"/>
    <property type="molecule type" value="Genomic_DNA"/>
</dbReference>
<evidence type="ECO:0000256" key="2">
    <source>
        <dbReference type="ARBA" id="ARBA00022840"/>
    </source>
</evidence>
<accession>A0A1Y2FLH7</accession>
<dbReference type="HAMAP" id="MF_00376">
    <property type="entry name" value="Dephospho_CoA_kinase"/>
    <property type="match status" value="1"/>
</dbReference>
<dbReference type="Pfam" id="PF01121">
    <property type="entry name" value="CoaE"/>
    <property type="match status" value="1"/>
</dbReference>